<dbReference type="EMBL" id="JBFXLU010000313">
    <property type="protein sequence ID" value="KAL2830131.1"/>
    <property type="molecule type" value="Genomic_DNA"/>
</dbReference>
<dbReference type="InterPro" id="IPR013108">
    <property type="entry name" value="Amidohydro_3"/>
</dbReference>
<reference evidence="2 3" key="1">
    <citation type="submission" date="2024-07" db="EMBL/GenBank/DDBJ databases">
        <title>Section-level genome sequencing and comparative genomics of Aspergillus sections Usti and Cavernicolus.</title>
        <authorList>
            <consortium name="Lawrence Berkeley National Laboratory"/>
            <person name="Nybo J.L."/>
            <person name="Vesth T.C."/>
            <person name="Theobald S."/>
            <person name="Frisvad J.C."/>
            <person name="Larsen T.O."/>
            <person name="Kjaerboelling I."/>
            <person name="Rothschild-Mancinelli K."/>
            <person name="Lyhne E.K."/>
            <person name="Kogle M.E."/>
            <person name="Barry K."/>
            <person name="Clum A."/>
            <person name="Na H."/>
            <person name="Ledsgaard L."/>
            <person name="Lin J."/>
            <person name="Lipzen A."/>
            <person name="Kuo A."/>
            <person name="Riley R."/>
            <person name="Mondo S."/>
            <person name="Labutti K."/>
            <person name="Haridas S."/>
            <person name="Pangalinan J."/>
            <person name="Salamov A.A."/>
            <person name="Simmons B.A."/>
            <person name="Magnuson J.K."/>
            <person name="Chen J."/>
            <person name="Drula E."/>
            <person name="Henrissat B."/>
            <person name="Wiebenga A."/>
            <person name="Lubbers R.J."/>
            <person name="Gomes A.C."/>
            <person name="Makela M.R."/>
            <person name="Stajich J."/>
            <person name="Grigoriev I.V."/>
            <person name="Mortensen U.H."/>
            <person name="De Vries R.P."/>
            <person name="Baker S.E."/>
            <person name="Andersen M.R."/>
        </authorList>
    </citation>
    <scope>NUCLEOTIDE SEQUENCE [LARGE SCALE GENOMIC DNA]</scope>
    <source>
        <strain evidence="2 3">CBS 123904</strain>
    </source>
</reference>
<protein>
    <submittedName>
        <fullName evidence="2">Amidohydrolase 3</fullName>
    </submittedName>
</protein>
<evidence type="ECO:0000313" key="2">
    <source>
        <dbReference type="EMBL" id="KAL2830131.1"/>
    </source>
</evidence>
<dbReference type="PANTHER" id="PTHR22642">
    <property type="entry name" value="IMIDAZOLONEPROPIONASE"/>
    <property type="match status" value="1"/>
</dbReference>
<dbReference type="PANTHER" id="PTHR22642:SF2">
    <property type="entry name" value="PROTEIN LONG AFTER FAR-RED 3"/>
    <property type="match status" value="1"/>
</dbReference>
<accession>A0ABR4IQU4</accession>
<dbReference type="Pfam" id="PF07969">
    <property type="entry name" value="Amidohydro_3"/>
    <property type="match status" value="1"/>
</dbReference>
<keyword evidence="3" id="KW-1185">Reference proteome</keyword>
<dbReference type="Gene3D" id="2.30.40.10">
    <property type="entry name" value="Urease, subunit C, domain 1"/>
    <property type="match status" value="1"/>
</dbReference>
<feature type="domain" description="Amidohydrolase 3" evidence="1">
    <location>
        <begin position="62"/>
        <end position="543"/>
    </location>
</feature>
<gene>
    <name evidence="2" type="ORF">BJY01DRAFT_254749</name>
</gene>
<evidence type="ECO:0000313" key="3">
    <source>
        <dbReference type="Proteomes" id="UP001610446"/>
    </source>
</evidence>
<sequence length="551" mass="61088">MDNPSHSRSDAVAYYNGKVFTVNQKQPWVTAFIVSGNGVFEAVGSDEEILKLARQRRLVQFNLDNMFIMPGIHDSHSHMLLASLHELNEAALNLEVGDTKIAQKLQDGHCICSYQSVRDDWIIANTYLAPHFPDGRPDRRYLDDMFPNTPVVVREVSSHKLLVNTAALKRLNIDDSIEDPPGGTFLRRPDGTLTGEASEQAMSRIWMALPIVPMSHVKRGLSHAVSVCHKYGITSVQEATATTPYLYALKELEAENRLDLDIYTHILAAPTNLTGESEESITRLLDIAEGFRGKHVHPQFVKFIADGAPIPPTLTQADLDDQGRTIEKHLVVGSEQLERLVRLYDSRGKTCKVHAAGQGSVRMVLNVFEKVRTANPNGPRHEIAHCNSVHPDDVKRFEGLRITAEMSPAIFDAKPAPGLEYLSSWDFAGFLETNALVTIGSDWIVTPTPNLFQVLRPVAEKIGAHFKTETQDGDGLTDLQRGSQIVLRLLTLNGAEAVGSQHRTGSIEVGKKANFIALDRDLTKGDFVGTQVTRTWFEGRLVFSIKADHKL</sequence>
<dbReference type="SUPFAM" id="SSF51338">
    <property type="entry name" value="Composite domain of metallo-dependent hydrolases"/>
    <property type="match status" value="1"/>
</dbReference>
<dbReference type="Proteomes" id="UP001610446">
    <property type="component" value="Unassembled WGS sequence"/>
</dbReference>
<organism evidence="2 3">
    <name type="scientific">Aspergillus pseudoustus</name>
    <dbReference type="NCBI Taxonomy" id="1810923"/>
    <lineage>
        <taxon>Eukaryota</taxon>
        <taxon>Fungi</taxon>
        <taxon>Dikarya</taxon>
        <taxon>Ascomycota</taxon>
        <taxon>Pezizomycotina</taxon>
        <taxon>Eurotiomycetes</taxon>
        <taxon>Eurotiomycetidae</taxon>
        <taxon>Eurotiales</taxon>
        <taxon>Aspergillaceae</taxon>
        <taxon>Aspergillus</taxon>
        <taxon>Aspergillus subgen. Nidulantes</taxon>
    </lineage>
</organism>
<dbReference type="Gene3D" id="3.20.20.140">
    <property type="entry name" value="Metal-dependent hydrolases"/>
    <property type="match status" value="1"/>
</dbReference>
<dbReference type="InterPro" id="IPR011059">
    <property type="entry name" value="Metal-dep_hydrolase_composite"/>
</dbReference>
<comment type="caution">
    <text evidence="2">The sequence shown here is derived from an EMBL/GenBank/DDBJ whole genome shotgun (WGS) entry which is preliminary data.</text>
</comment>
<dbReference type="InterPro" id="IPR032466">
    <property type="entry name" value="Metal_Hydrolase"/>
</dbReference>
<proteinExistence type="predicted"/>
<dbReference type="SUPFAM" id="SSF51556">
    <property type="entry name" value="Metallo-dependent hydrolases"/>
    <property type="match status" value="1"/>
</dbReference>
<name>A0ABR4IQU4_9EURO</name>
<dbReference type="Gene3D" id="3.10.310.70">
    <property type="match status" value="1"/>
</dbReference>
<evidence type="ECO:0000259" key="1">
    <source>
        <dbReference type="Pfam" id="PF07969"/>
    </source>
</evidence>